<proteinExistence type="predicted"/>
<organism evidence="3 4">
    <name type="scientific">Adiantum capillus-veneris</name>
    <name type="common">Maidenhair fern</name>
    <dbReference type="NCBI Taxonomy" id="13818"/>
    <lineage>
        <taxon>Eukaryota</taxon>
        <taxon>Viridiplantae</taxon>
        <taxon>Streptophyta</taxon>
        <taxon>Embryophyta</taxon>
        <taxon>Tracheophyta</taxon>
        <taxon>Polypodiopsida</taxon>
        <taxon>Polypodiidae</taxon>
        <taxon>Polypodiales</taxon>
        <taxon>Pteridineae</taxon>
        <taxon>Pteridaceae</taxon>
        <taxon>Vittarioideae</taxon>
        <taxon>Adiantum</taxon>
    </lineage>
</organism>
<dbReference type="OrthoDB" id="9990610at2759"/>
<dbReference type="EMBL" id="JABFUD020000005">
    <property type="protein sequence ID" value="KAI5080189.1"/>
    <property type="molecule type" value="Genomic_DNA"/>
</dbReference>
<evidence type="ECO:0000313" key="4">
    <source>
        <dbReference type="Proteomes" id="UP000886520"/>
    </source>
</evidence>
<dbReference type="Pfam" id="PF13041">
    <property type="entry name" value="PPR_2"/>
    <property type="match status" value="1"/>
</dbReference>
<dbReference type="Proteomes" id="UP000886520">
    <property type="component" value="Chromosome 5"/>
</dbReference>
<dbReference type="AlphaFoldDB" id="A0A9D4V5K1"/>
<dbReference type="InterPro" id="IPR002885">
    <property type="entry name" value="PPR_rpt"/>
</dbReference>
<sequence length="156" mass="17237">METHIEVANAVVGMYAKCNAFDIAQEVFYEIPVPGAVSWNGLIAGYMHIIKNGLLEKDSILGIGVVMYASCGMLVESQHMFDKFPVKDVALWSALMVGYAQIGKNETVLCLLERMIEEGIEPDLITFSIVLSTCSHTGPVDDSQAYFELLRESLRN</sequence>
<evidence type="ECO:0000256" key="2">
    <source>
        <dbReference type="PROSITE-ProRule" id="PRU00708"/>
    </source>
</evidence>
<name>A0A9D4V5K1_ADICA</name>
<keyword evidence="4" id="KW-1185">Reference proteome</keyword>
<dbReference type="GO" id="GO:0003723">
    <property type="term" value="F:RNA binding"/>
    <property type="evidence" value="ECO:0007669"/>
    <property type="project" value="InterPro"/>
</dbReference>
<protein>
    <recommendedName>
        <fullName evidence="5">Pentatricopeptide repeat-containing protein</fullName>
    </recommendedName>
</protein>
<dbReference type="PROSITE" id="PS51375">
    <property type="entry name" value="PPR"/>
    <property type="match status" value="1"/>
</dbReference>
<evidence type="ECO:0000256" key="1">
    <source>
        <dbReference type="ARBA" id="ARBA00022737"/>
    </source>
</evidence>
<dbReference type="NCBIfam" id="TIGR00756">
    <property type="entry name" value="PPR"/>
    <property type="match status" value="1"/>
</dbReference>
<evidence type="ECO:0008006" key="5">
    <source>
        <dbReference type="Google" id="ProtNLM"/>
    </source>
</evidence>
<dbReference type="PANTHER" id="PTHR47926">
    <property type="entry name" value="PENTATRICOPEPTIDE REPEAT-CONTAINING PROTEIN"/>
    <property type="match status" value="1"/>
</dbReference>
<feature type="repeat" description="PPR" evidence="2">
    <location>
        <begin position="88"/>
        <end position="122"/>
    </location>
</feature>
<reference evidence="3 4" key="1">
    <citation type="submission" date="2021-01" db="EMBL/GenBank/DDBJ databases">
        <title>Adiantum capillus-veneris genome.</title>
        <authorList>
            <person name="Fang Y."/>
            <person name="Liao Q."/>
        </authorList>
    </citation>
    <scope>NUCLEOTIDE SEQUENCE [LARGE SCALE GENOMIC DNA]</scope>
    <source>
        <strain evidence="3">H3</strain>
        <tissue evidence="3">Leaf</tissue>
    </source>
</reference>
<dbReference type="InterPro" id="IPR046960">
    <property type="entry name" value="PPR_At4g14850-like_plant"/>
</dbReference>
<accession>A0A9D4V5K1</accession>
<keyword evidence="1" id="KW-0677">Repeat</keyword>
<dbReference type="Gene3D" id="1.25.40.10">
    <property type="entry name" value="Tetratricopeptide repeat domain"/>
    <property type="match status" value="1"/>
</dbReference>
<comment type="caution">
    <text evidence="3">The sequence shown here is derived from an EMBL/GenBank/DDBJ whole genome shotgun (WGS) entry which is preliminary data.</text>
</comment>
<dbReference type="GO" id="GO:0009451">
    <property type="term" value="P:RNA modification"/>
    <property type="evidence" value="ECO:0007669"/>
    <property type="project" value="InterPro"/>
</dbReference>
<gene>
    <name evidence="3" type="ORF">GOP47_0005668</name>
</gene>
<dbReference type="InterPro" id="IPR011990">
    <property type="entry name" value="TPR-like_helical_dom_sf"/>
</dbReference>
<evidence type="ECO:0000313" key="3">
    <source>
        <dbReference type="EMBL" id="KAI5080189.1"/>
    </source>
</evidence>